<evidence type="ECO:0000313" key="8">
    <source>
        <dbReference type="EMBL" id="BBE31999.1"/>
    </source>
</evidence>
<comment type="cofactor">
    <cofactor evidence="1">
        <name>Mn(2+)</name>
        <dbReference type="ChEBI" id="CHEBI:29035"/>
    </cofactor>
</comment>
<dbReference type="PROSITE" id="PS00893">
    <property type="entry name" value="NUDIX_BOX"/>
    <property type="match status" value="1"/>
</dbReference>
<dbReference type="PANTHER" id="PTHR12992">
    <property type="entry name" value="NUDIX HYDROLASE"/>
    <property type="match status" value="1"/>
</dbReference>
<evidence type="ECO:0000256" key="5">
    <source>
        <dbReference type="ARBA" id="ARBA00022842"/>
    </source>
</evidence>
<dbReference type="InterPro" id="IPR015797">
    <property type="entry name" value="NUDIX_hydrolase-like_dom_sf"/>
</dbReference>
<keyword evidence="9" id="KW-1185">Reference proteome</keyword>
<keyword evidence="6" id="KW-0464">Manganese</keyword>
<dbReference type="GO" id="GO:0010945">
    <property type="term" value="F:coenzyme A diphosphatase activity"/>
    <property type="evidence" value="ECO:0007669"/>
    <property type="project" value="InterPro"/>
</dbReference>
<dbReference type="RefSeq" id="WP_190614858.1">
    <property type="nucleotide sequence ID" value="NZ_AP018712.1"/>
</dbReference>
<evidence type="ECO:0000259" key="7">
    <source>
        <dbReference type="PROSITE" id="PS51462"/>
    </source>
</evidence>
<protein>
    <submittedName>
        <fullName evidence="8">Coenzyme A pyrophosphatase</fullName>
    </submittedName>
</protein>
<comment type="cofactor">
    <cofactor evidence="2">
        <name>Mg(2+)</name>
        <dbReference type="ChEBI" id="CHEBI:18420"/>
    </cofactor>
</comment>
<reference evidence="8 9" key="1">
    <citation type="submission" date="2018-06" db="EMBL/GenBank/DDBJ databases">
        <title>Genome sequencing of Oceanotoga sp. sy52.</title>
        <authorList>
            <person name="Mori K."/>
        </authorList>
    </citation>
    <scope>NUCLEOTIDE SEQUENCE [LARGE SCALE GENOMIC DNA]</scope>
    <source>
        <strain evidence="9">sy52</strain>
    </source>
</reference>
<evidence type="ECO:0000313" key="9">
    <source>
        <dbReference type="Proteomes" id="UP000516361"/>
    </source>
</evidence>
<sequence length="195" mass="23193">MEIIKKIKNFKNETIGIKNHYSILIPLIKKNNEYFLLYELRSSTLKNQPSEISFPGGKVEENESYKECAIRETYEEIGVKKENINILNKGDDFYSPFGFLIHSYICTINTNDFKINKAEVEKLLFVPINHLKLQKPELYNVNIIAKPNLFPYNRIPNGKKYKWKKGTYNVYFYKYNKYYIWGLTAFFTKKLIEKL</sequence>
<dbReference type="Proteomes" id="UP000516361">
    <property type="component" value="Chromosome"/>
</dbReference>
<evidence type="ECO:0000256" key="6">
    <source>
        <dbReference type="ARBA" id="ARBA00023211"/>
    </source>
</evidence>
<dbReference type="InterPro" id="IPR045121">
    <property type="entry name" value="CoAse"/>
</dbReference>
<evidence type="ECO:0000256" key="2">
    <source>
        <dbReference type="ARBA" id="ARBA00001946"/>
    </source>
</evidence>
<gene>
    <name evidence="8" type="ORF">OSSY52_21400</name>
</gene>
<dbReference type="SUPFAM" id="SSF55811">
    <property type="entry name" value="Nudix"/>
    <property type="match status" value="1"/>
</dbReference>
<dbReference type="Pfam" id="PF00293">
    <property type="entry name" value="NUDIX"/>
    <property type="match status" value="1"/>
</dbReference>
<keyword evidence="4" id="KW-0378">Hydrolase</keyword>
<dbReference type="Gene3D" id="3.90.79.10">
    <property type="entry name" value="Nucleoside Triphosphate Pyrophosphohydrolase"/>
    <property type="match status" value="1"/>
</dbReference>
<keyword evidence="3" id="KW-0479">Metal-binding</keyword>
<dbReference type="CDD" id="cd03426">
    <property type="entry name" value="NUDIX_CoAse_Nudt7"/>
    <property type="match status" value="1"/>
</dbReference>
<evidence type="ECO:0000256" key="1">
    <source>
        <dbReference type="ARBA" id="ARBA00001936"/>
    </source>
</evidence>
<dbReference type="AlphaFoldDB" id="A0A7G1GCA1"/>
<keyword evidence="5" id="KW-0460">Magnesium</keyword>
<dbReference type="EMBL" id="AP018712">
    <property type="protein sequence ID" value="BBE31999.1"/>
    <property type="molecule type" value="Genomic_DNA"/>
</dbReference>
<feature type="domain" description="Nudix hydrolase" evidence="7">
    <location>
        <begin position="18"/>
        <end position="150"/>
    </location>
</feature>
<dbReference type="InterPro" id="IPR000086">
    <property type="entry name" value="NUDIX_hydrolase_dom"/>
</dbReference>
<dbReference type="PANTHER" id="PTHR12992:SF11">
    <property type="entry name" value="MITOCHONDRIAL COENZYME A DIPHOSPHATASE NUDT8"/>
    <property type="match status" value="1"/>
</dbReference>
<name>A0A7G1GCA1_9BACT</name>
<dbReference type="PROSITE" id="PS51462">
    <property type="entry name" value="NUDIX"/>
    <property type="match status" value="1"/>
</dbReference>
<evidence type="ECO:0000256" key="3">
    <source>
        <dbReference type="ARBA" id="ARBA00022723"/>
    </source>
</evidence>
<dbReference type="InterPro" id="IPR020084">
    <property type="entry name" value="NUDIX_hydrolase_CS"/>
</dbReference>
<dbReference type="InParanoid" id="A0A7G1GCA1"/>
<evidence type="ECO:0000256" key="4">
    <source>
        <dbReference type="ARBA" id="ARBA00022801"/>
    </source>
</evidence>
<dbReference type="KEGG" id="ocy:OSSY52_21400"/>
<organism evidence="8 9">
    <name type="scientific">Tepiditoga spiralis</name>
    <dbReference type="NCBI Taxonomy" id="2108365"/>
    <lineage>
        <taxon>Bacteria</taxon>
        <taxon>Thermotogati</taxon>
        <taxon>Thermotogota</taxon>
        <taxon>Thermotogae</taxon>
        <taxon>Petrotogales</taxon>
        <taxon>Petrotogaceae</taxon>
        <taxon>Tepiditoga</taxon>
    </lineage>
</organism>
<dbReference type="GO" id="GO:0046872">
    <property type="term" value="F:metal ion binding"/>
    <property type="evidence" value="ECO:0007669"/>
    <property type="project" value="UniProtKB-KW"/>
</dbReference>
<proteinExistence type="predicted"/>
<accession>A0A7G1GCA1</accession>